<keyword evidence="2" id="KW-1185">Reference proteome</keyword>
<dbReference type="InterPro" id="IPR046053">
    <property type="entry name" value="DUF6011"/>
</dbReference>
<dbReference type="Proteomes" id="UP000523007">
    <property type="component" value="Unassembled WGS sequence"/>
</dbReference>
<protein>
    <submittedName>
        <fullName evidence="1">Uncharacterized protein</fullName>
    </submittedName>
</protein>
<proteinExistence type="predicted"/>
<dbReference type="RefSeq" id="WP_184577531.1">
    <property type="nucleotide sequence ID" value="NZ_JACHJT010000001.1"/>
</dbReference>
<sequence>MTTAYYAVPDPNDPDQMTYWRRDHRGRIAPWPSKARYGPALYRSDVPEGLTPPEKNQWVTDWFRTHRHPWDDAVHTTITTDPDTCRARFAVFTTRCCSCGRTLTDPESKSYGIGPECRTGVPEDVLARLAVLVGQAHAQALRGEAATT</sequence>
<gene>
    <name evidence="1" type="ORF">F4561_002230</name>
</gene>
<accession>A0A7W7W362</accession>
<evidence type="ECO:0000313" key="2">
    <source>
        <dbReference type="Proteomes" id="UP000523007"/>
    </source>
</evidence>
<dbReference type="EMBL" id="JACHJT010000001">
    <property type="protein sequence ID" value="MBB4931410.1"/>
    <property type="molecule type" value="Genomic_DNA"/>
</dbReference>
<name>A0A7W7W362_9ACTN</name>
<organism evidence="1 2">
    <name type="scientific">Lipingzhangella halophila</name>
    <dbReference type="NCBI Taxonomy" id="1783352"/>
    <lineage>
        <taxon>Bacteria</taxon>
        <taxon>Bacillati</taxon>
        <taxon>Actinomycetota</taxon>
        <taxon>Actinomycetes</taxon>
        <taxon>Streptosporangiales</taxon>
        <taxon>Nocardiopsidaceae</taxon>
        <taxon>Lipingzhangella</taxon>
    </lineage>
</organism>
<evidence type="ECO:0000313" key="1">
    <source>
        <dbReference type="EMBL" id="MBB4931410.1"/>
    </source>
</evidence>
<reference evidence="1 2" key="1">
    <citation type="submission" date="2020-08" db="EMBL/GenBank/DDBJ databases">
        <title>Sequencing the genomes of 1000 actinobacteria strains.</title>
        <authorList>
            <person name="Klenk H.-P."/>
        </authorList>
    </citation>
    <scope>NUCLEOTIDE SEQUENCE [LARGE SCALE GENOMIC DNA]</scope>
    <source>
        <strain evidence="1 2">DSM 102030</strain>
    </source>
</reference>
<comment type="caution">
    <text evidence="1">The sequence shown here is derived from an EMBL/GenBank/DDBJ whole genome shotgun (WGS) entry which is preliminary data.</text>
</comment>
<dbReference type="Pfam" id="PF19474">
    <property type="entry name" value="DUF6011"/>
    <property type="match status" value="1"/>
</dbReference>
<dbReference type="AlphaFoldDB" id="A0A7W7W362"/>